<dbReference type="InterPro" id="IPR050833">
    <property type="entry name" value="Poly_Biosynth_Transport"/>
</dbReference>
<feature type="transmembrane region" description="Helical" evidence="6">
    <location>
        <begin position="88"/>
        <end position="111"/>
    </location>
</feature>
<evidence type="ECO:0000256" key="4">
    <source>
        <dbReference type="ARBA" id="ARBA00022989"/>
    </source>
</evidence>
<protein>
    <submittedName>
        <fullName evidence="7">Oligosaccharide flippase family protein</fullName>
    </submittedName>
</protein>
<dbReference type="EMBL" id="JBAPLV010000050">
    <property type="protein sequence ID" value="MEI4281399.1"/>
    <property type="molecule type" value="Genomic_DNA"/>
</dbReference>
<accession>A0ABU8EEX1</accession>
<feature type="transmembrane region" description="Helical" evidence="6">
    <location>
        <begin position="29"/>
        <end position="47"/>
    </location>
</feature>
<evidence type="ECO:0000313" key="7">
    <source>
        <dbReference type="EMBL" id="MEI4281399.1"/>
    </source>
</evidence>
<feature type="transmembrane region" description="Helical" evidence="6">
    <location>
        <begin position="155"/>
        <end position="173"/>
    </location>
</feature>
<feature type="transmembrane region" description="Helical" evidence="6">
    <location>
        <begin position="123"/>
        <end position="143"/>
    </location>
</feature>
<evidence type="ECO:0000313" key="8">
    <source>
        <dbReference type="Proteomes" id="UP001373496"/>
    </source>
</evidence>
<dbReference type="InterPro" id="IPR002797">
    <property type="entry name" value="Polysacc_synth"/>
</dbReference>
<organism evidence="7 8">
    <name type="scientific">Klenkia terrae</name>
    <dbReference type="NCBI Taxonomy" id="1052259"/>
    <lineage>
        <taxon>Bacteria</taxon>
        <taxon>Bacillati</taxon>
        <taxon>Actinomycetota</taxon>
        <taxon>Actinomycetes</taxon>
        <taxon>Geodermatophilales</taxon>
        <taxon>Geodermatophilaceae</taxon>
        <taxon>Klenkia</taxon>
    </lineage>
</organism>
<feature type="transmembrane region" description="Helical" evidence="6">
    <location>
        <begin position="272"/>
        <end position="292"/>
    </location>
</feature>
<evidence type="ECO:0000256" key="1">
    <source>
        <dbReference type="ARBA" id="ARBA00004651"/>
    </source>
</evidence>
<keyword evidence="8" id="KW-1185">Reference proteome</keyword>
<feature type="transmembrane region" description="Helical" evidence="6">
    <location>
        <begin position="53"/>
        <end position="76"/>
    </location>
</feature>
<feature type="transmembrane region" description="Helical" evidence="6">
    <location>
        <begin position="344"/>
        <end position="365"/>
    </location>
</feature>
<comment type="subcellular location">
    <subcellularLocation>
        <location evidence="1">Cell membrane</location>
        <topology evidence="1">Multi-pass membrane protein</topology>
    </subcellularLocation>
</comment>
<evidence type="ECO:0000256" key="2">
    <source>
        <dbReference type="ARBA" id="ARBA00022475"/>
    </source>
</evidence>
<reference evidence="7 8" key="1">
    <citation type="submission" date="2024-03" db="EMBL/GenBank/DDBJ databases">
        <title>Draft genome sequence of Klenkia terrae.</title>
        <authorList>
            <person name="Duangmal K."/>
            <person name="Chantavorakit T."/>
        </authorList>
    </citation>
    <scope>NUCLEOTIDE SEQUENCE [LARGE SCALE GENOMIC DNA]</scope>
    <source>
        <strain evidence="7 8">JCM 17786</strain>
    </source>
</reference>
<keyword evidence="2" id="KW-1003">Cell membrane</keyword>
<proteinExistence type="predicted"/>
<feature type="transmembrane region" description="Helical" evidence="6">
    <location>
        <begin position="304"/>
        <end position="332"/>
    </location>
</feature>
<evidence type="ECO:0000256" key="5">
    <source>
        <dbReference type="ARBA" id="ARBA00023136"/>
    </source>
</evidence>
<sequence length="439" mass="45684">MRQWVASRLQNPVVALLAKAAGWNAVSQLVTKVAMVVFTVVASRVLGVSELGFLFTLQGAMLLVAAAADAGTSTYIQQQLAGRESGSAAVASLVTLRLWLAGVVTVGWVVVAQLLWDLSVAEVVLVALGGLAFSASLFVQAVLGYLHEFRVGSEALFAGRLVLCVAAPLAFVLDGAVLVPFLLGGLAGAEVVTLLYSLWRVRTRLDGVRTAFANRPGDRRARMLLAIRASAPHTLNSLINVVVNRADALLVTVFAGLTVAGLYAPASQLQNALGGVLVLLAAGVIPAARLGATREKGIDNSRRAALLSSGMGLGLLLAAALVLSVSAGWWAPLFFGERIGADPIAFQILLFSLPIAAAGVPLQALAVARGQAYGLTAVQFLALTVCVLAHWQLDARFGAAGAAWASLSREPVLLLGSLLLLRRGDRRTARVDPAVTTPA</sequence>
<keyword evidence="4 6" id="KW-1133">Transmembrane helix</keyword>
<feature type="transmembrane region" description="Helical" evidence="6">
    <location>
        <begin position="179"/>
        <end position="199"/>
    </location>
</feature>
<name>A0ABU8EEX1_9ACTN</name>
<dbReference type="RefSeq" id="WP_336393078.1">
    <property type="nucleotide sequence ID" value="NZ_JBAPLV010000050.1"/>
</dbReference>
<dbReference type="Pfam" id="PF01943">
    <property type="entry name" value="Polysacc_synt"/>
    <property type="match status" value="1"/>
</dbReference>
<feature type="transmembrane region" description="Helical" evidence="6">
    <location>
        <begin position="372"/>
        <end position="391"/>
    </location>
</feature>
<feature type="transmembrane region" description="Helical" evidence="6">
    <location>
        <begin position="397"/>
        <end position="421"/>
    </location>
</feature>
<dbReference type="Proteomes" id="UP001373496">
    <property type="component" value="Unassembled WGS sequence"/>
</dbReference>
<evidence type="ECO:0000256" key="6">
    <source>
        <dbReference type="SAM" id="Phobius"/>
    </source>
</evidence>
<comment type="caution">
    <text evidence="7">The sequence shown here is derived from an EMBL/GenBank/DDBJ whole genome shotgun (WGS) entry which is preliminary data.</text>
</comment>
<evidence type="ECO:0000256" key="3">
    <source>
        <dbReference type="ARBA" id="ARBA00022692"/>
    </source>
</evidence>
<keyword evidence="5 6" id="KW-0472">Membrane</keyword>
<dbReference type="PANTHER" id="PTHR30250:SF11">
    <property type="entry name" value="O-ANTIGEN TRANSPORTER-RELATED"/>
    <property type="match status" value="1"/>
</dbReference>
<dbReference type="PANTHER" id="PTHR30250">
    <property type="entry name" value="PST FAMILY PREDICTED COLANIC ACID TRANSPORTER"/>
    <property type="match status" value="1"/>
</dbReference>
<gene>
    <name evidence="7" type="ORF">UXQ13_23195</name>
</gene>
<keyword evidence="3 6" id="KW-0812">Transmembrane</keyword>
<feature type="transmembrane region" description="Helical" evidence="6">
    <location>
        <begin position="248"/>
        <end position="266"/>
    </location>
</feature>